<evidence type="ECO:0000313" key="1">
    <source>
        <dbReference type="EMBL" id="CAG8831247.1"/>
    </source>
</evidence>
<name>A0ACA9S8F1_9GLOM</name>
<accession>A0ACA9S8F1</accession>
<feature type="non-terminal residue" evidence="1">
    <location>
        <position position="41"/>
    </location>
</feature>
<evidence type="ECO:0000313" key="2">
    <source>
        <dbReference type="Proteomes" id="UP000789920"/>
    </source>
</evidence>
<dbReference type="Proteomes" id="UP000789920">
    <property type="component" value="Unassembled WGS sequence"/>
</dbReference>
<protein>
    <submittedName>
        <fullName evidence="1">25098_t:CDS:1</fullName>
    </submittedName>
</protein>
<feature type="non-terminal residue" evidence="1">
    <location>
        <position position="1"/>
    </location>
</feature>
<sequence length="41" mass="4723">NRNIIYDERTETPYTGDKGTETPNSMLPTTKNLNTISDEEY</sequence>
<keyword evidence="2" id="KW-1185">Reference proteome</keyword>
<comment type="caution">
    <text evidence="1">The sequence shown here is derived from an EMBL/GenBank/DDBJ whole genome shotgun (WGS) entry which is preliminary data.</text>
</comment>
<reference evidence="1" key="1">
    <citation type="submission" date="2021-06" db="EMBL/GenBank/DDBJ databases">
        <authorList>
            <person name="Kallberg Y."/>
            <person name="Tangrot J."/>
            <person name="Rosling A."/>
        </authorList>
    </citation>
    <scope>NUCLEOTIDE SEQUENCE</scope>
    <source>
        <strain evidence="1">MA461A</strain>
    </source>
</reference>
<dbReference type="EMBL" id="CAJVQC010101000">
    <property type="protein sequence ID" value="CAG8831247.1"/>
    <property type="molecule type" value="Genomic_DNA"/>
</dbReference>
<gene>
    <name evidence="1" type="ORF">RPERSI_LOCUS28073</name>
</gene>
<proteinExistence type="predicted"/>
<organism evidence="1 2">
    <name type="scientific">Racocetra persica</name>
    <dbReference type="NCBI Taxonomy" id="160502"/>
    <lineage>
        <taxon>Eukaryota</taxon>
        <taxon>Fungi</taxon>
        <taxon>Fungi incertae sedis</taxon>
        <taxon>Mucoromycota</taxon>
        <taxon>Glomeromycotina</taxon>
        <taxon>Glomeromycetes</taxon>
        <taxon>Diversisporales</taxon>
        <taxon>Gigasporaceae</taxon>
        <taxon>Racocetra</taxon>
    </lineage>
</organism>